<accession>A0ACC1T6L3</accession>
<name>A0ACC1T6L3_9APHY</name>
<reference evidence="1" key="1">
    <citation type="submission" date="2022-07" db="EMBL/GenBank/DDBJ databases">
        <title>Genome Sequence of Phlebia brevispora.</title>
        <authorList>
            <person name="Buettner E."/>
        </authorList>
    </citation>
    <scope>NUCLEOTIDE SEQUENCE</scope>
    <source>
        <strain evidence="1">MPL23</strain>
    </source>
</reference>
<dbReference type="EMBL" id="JANHOG010000418">
    <property type="protein sequence ID" value="KAJ3554560.1"/>
    <property type="molecule type" value="Genomic_DNA"/>
</dbReference>
<organism evidence="1 2">
    <name type="scientific">Phlebia brevispora</name>
    <dbReference type="NCBI Taxonomy" id="194682"/>
    <lineage>
        <taxon>Eukaryota</taxon>
        <taxon>Fungi</taxon>
        <taxon>Dikarya</taxon>
        <taxon>Basidiomycota</taxon>
        <taxon>Agaricomycotina</taxon>
        <taxon>Agaricomycetes</taxon>
        <taxon>Polyporales</taxon>
        <taxon>Meruliaceae</taxon>
        <taxon>Phlebia</taxon>
    </lineage>
</organism>
<keyword evidence="2" id="KW-1185">Reference proteome</keyword>
<proteinExistence type="predicted"/>
<gene>
    <name evidence="1" type="ORF">NM688_g3042</name>
</gene>
<sequence length="165" mass="17252">MQFSTQFFQLVLIALSVTVNGSPVADNGITVKRESEIARADGGETTAHLLSFEEMKQWITTTDAKLTFIGTPINALSTEAADSITVTYCNTRAGDVCGGTCSVYTGGSVCLDARGTECLKATGDVAFCDHSGCSGSCHQYSDCGHFIGDDFCSTPGTVSILVPPS</sequence>
<dbReference type="Proteomes" id="UP001148662">
    <property type="component" value="Unassembled WGS sequence"/>
</dbReference>
<protein>
    <submittedName>
        <fullName evidence="1">Uncharacterized protein</fullName>
    </submittedName>
</protein>
<comment type="caution">
    <text evidence="1">The sequence shown here is derived from an EMBL/GenBank/DDBJ whole genome shotgun (WGS) entry which is preliminary data.</text>
</comment>
<evidence type="ECO:0000313" key="1">
    <source>
        <dbReference type="EMBL" id="KAJ3554560.1"/>
    </source>
</evidence>
<evidence type="ECO:0000313" key="2">
    <source>
        <dbReference type="Proteomes" id="UP001148662"/>
    </source>
</evidence>